<feature type="DNA-binding region" description="H-T-H motif" evidence="2">
    <location>
        <begin position="29"/>
        <end position="48"/>
    </location>
</feature>
<dbReference type="InterPro" id="IPR001647">
    <property type="entry name" value="HTH_TetR"/>
</dbReference>
<keyword evidence="5" id="KW-1185">Reference proteome</keyword>
<feature type="domain" description="HTH tetR-type" evidence="3">
    <location>
        <begin position="6"/>
        <end position="66"/>
    </location>
</feature>
<dbReference type="eggNOG" id="COG1309">
    <property type="taxonomic scope" value="Bacteria"/>
</dbReference>
<protein>
    <submittedName>
        <fullName evidence="4">Transcriptional regulator, TetR family</fullName>
    </submittedName>
</protein>
<evidence type="ECO:0000256" key="1">
    <source>
        <dbReference type="ARBA" id="ARBA00023125"/>
    </source>
</evidence>
<keyword evidence="1 2" id="KW-0238">DNA-binding</keyword>
<dbReference type="STRING" id="701521.PECL_1564"/>
<evidence type="ECO:0000259" key="3">
    <source>
        <dbReference type="PROSITE" id="PS50977"/>
    </source>
</evidence>
<proteinExistence type="predicted"/>
<dbReference type="PATRIC" id="fig|701521.8.peg.1466"/>
<dbReference type="EMBL" id="CP003137">
    <property type="protein sequence ID" value="AEV95782.1"/>
    <property type="molecule type" value="Genomic_DNA"/>
</dbReference>
<accession>G8PAJ3</accession>
<gene>
    <name evidence="4" type="ordered locus">PECL_1564</name>
</gene>
<evidence type="ECO:0000256" key="2">
    <source>
        <dbReference type="PROSITE-ProRule" id="PRU00335"/>
    </source>
</evidence>
<dbReference type="RefSeq" id="WP_014215976.1">
    <property type="nucleotide sequence ID" value="NC_016605.1"/>
</dbReference>
<dbReference type="HOGENOM" id="CLU_087539_6_3_9"/>
<dbReference type="Pfam" id="PF00440">
    <property type="entry name" value="TetR_N"/>
    <property type="match status" value="1"/>
</dbReference>
<dbReference type="SUPFAM" id="SSF46689">
    <property type="entry name" value="Homeodomain-like"/>
    <property type="match status" value="1"/>
</dbReference>
<sequence>MNKKSARTKQKIEEALFALMQEQKYDDISVKEITEKAGVSRMAFYRNYRLKDDVLDGFIQTEYDQFISDISNHQLSQLEQLLNVYFSYFKDNVNILNAIVNAGIEGIVLRKQTEYFREFFESGITEKISFQDYDIAYYSGAVFSILLYWRANGYHVSVDELTSRMATKIKNDLDEKIGRRHNEEL</sequence>
<dbReference type="KEGG" id="pce:PECL_1564"/>
<dbReference type="PROSITE" id="PS50977">
    <property type="entry name" value="HTH_TETR_2"/>
    <property type="match status" value="1"/>
</dbReference>
<evidence type="ECO:0000313" key="5">
    <source>
        <dbReference type="Proteomes" id="UP000005444"/>
    </source>
</evidence>
<dbReference type="InterPro" id="IPR009057">
    <property type="entry name" value="Homeodomain-like_sf"/>
</dbReference>
<dbReference type="PANTHER" id="PTHR43479:SF11">
    <property type="entry name" value="ACREF_ENVCD OPERON REPRESSOR-RELATED"/>
    <property type="match status" value="1"/>
</dbReference>
<name>G8PAJ3_PEDCP</name>
<reference evidence="4 5" key="1">
    <citation type="journal article" date="2012" name="J. Bacteriol.">
        <title>Complete Genome Sequence of the Beer Spoilage Organism Pediococcus claussenii ATCC BAA-344T.</title>
        <authorList>
            <person name="Pittet V."/>
            <person name="Abegunde T."/>
            <person name="Marfleet T."/>
            <person name="Haakensen M."/>
            <person name="Morrow K."/>
            <person name="Jayaprakash T."/>
            <person name="Schroeder K."/>
            <person name="Trost B."/>
            <person name="Byrns S."/>
            <person name="Bergsveinson J."/>
            <person name="Kusalik A."/>
            <person name="Ziola B."/>
        </authorList>
    </citation>
    <scope>NUCLEOTIDE SEQUENCE [LARGE SCALE GENOMIC DNA]</scope>
    <source>
        <strain evidence="4 5">ATCC BAA-344</strain>
    </source>
</reference>
<dbReference type="Gene3D" id="1.10.357.10">
    <property type="entry name" value="Tetracycline Repressor, domain 2"/>
    <property type="match status" value="1"/>
</dbReference>
<dbReference type="InterPro" id="IPR050624">
    <property type="entry name" value="HTH-type_Tx_Regulator"/>
</dbReference>
<dbReference type="AlphaFoldDB" id="G8PAJ3"/>
<organism evidence="4 5">
    <name type="scientific">Pediococcus claussenii (strain ATCC BAA-344 / DSM 14800 / JCM 18046 / KCTC 3811 / LMG 21948 / P06)</name>
    <dbReference type="NCBI Taxonomy" id="701521"/>
    <lineage>
        <taxon>Bacteria</taxon>
        <taxon>Bacillati</taxon>
        <taxon>Bacillota</taxon>
        <taxon>Bacilli</taxon>
        <taxon>Lactobacillales</taxon>
        <taxon>Lactobacillaceae</taxon>
        <taxon>Pediococcus</taxon>
    </lineage>
</organism>
<dbReference type="Proteomes" id="UP000005444">
    <property type="component" value="Chromosome"/>
</dbReference>
<dbReference type="PANTHER" id="PTHR43479">
    <property type="entry name" value="ACREF/ENVCD OPERON REPRESSOR-RELATED"/>
    <property type="match status" value="1"/>
</dbReference>
<dbReference type="GO" id="GO:0003677">
    <property type="term" value="F:DNA binding"/>
    <property type="evidence" value="ECO:0007669"/>
    <property type="project" value="UniProtKB-UniRule"/>
</dbReference>
<evidence type="ECO:0000313" key="4">
    <source>
        <dbReference type="EMBL" id="AEV95782.1"/>
    </source>
</evidence>